<name>A0A1K2HQN7_9NEIS</name>
<protein>
    <submittedName>
        <fullName evidence="2">Uncharacterized protein</fullName>
    </submittedName>
</protein>
<keyword evidence="3" id="KW-1185">Reference proteome</keyword>
<sequence length="139" mass="15884">MAGPLRLLGQWLGHAWAAPAALVGLLLALCLWRRGQRWQRRQGTLEIDLGLAEQASARYGAITFGQVIVGRNATQLALLRAHEQVHVRQYRRWGLLFFPAYALSSLWQWLHGRDPYRDNAFEREAYRLAPTHGKTLKSL</sequence>
<feature type="transmembrane region" description="Helical" evidence="1">
    <location>
        <begin position="12"/>
        <end position="32"/>
    </location>
</feature>
<gene>
    <name evidence="2" type="ORF">SAMN02745887_03384</name>
</gene>
<keyword evidence="1" id="KW-0472">Membrane</keyword>
<dbReference type="EMBL" id="FPKR01000015">
    <property type="protein sequence ID" value="SFZ79128.1"/>
    <property type="molecule type" value="Genomic_DNA"/>
</dbReference>
<organism evidence="2 3">
    <name type="scientific">Chitinimonas taiwanensis DSM 18899</name>
    <dbReference type="NCBI Taxonomy" id="1121279"/>
    <lineage>
        <taxon>Bacteria</taxon>
        <taxon>Pseudomonadati</taxon>
        <taxon>Pseudomonadota</taxon>
        <taxon>Betaproteobacteria</taxon>
        <taxon>Neisseriales</taxon>
        <taxon>Chitinibacteraceae</taxon>
        <taxon>Chitinimonas</taxon>
    </lineage>
</organism>
<keyword evidence="1" id="KW-0812">Transmembrane</keyword>
<proteinExistence type="predicted"/>
<evidence type="ECO:0000256" key="1">
    <source>
        <dbReference type="SAM" id="Phobius"/>
    </source>
</evidence>
<accession>A0A1K2HQN7</accession>
<evidence type="ECO:0000313" key="2">
    <source>
        <dbReference type="EMBL" id="SFZ79128.1"/>
    </source>
</evidence>
<dbReference type="RefSeq" id="WP_072429868.1">
    <property type="nucleotide sequence ID" value="NZ_FPKR01000015.1"/>
</dbReference>
<keyword evidence="1" id="KW-1133">Transmembrane helix</keyword>
<dbReference type="OrthoDB" id="274512at2"/>
<dbReference type="STRING" id="1121279.SAMN02745887_03384"/>
<reference evidence="2 3" key="1">
    <citation type="submission" date="2016-11" db="EMBL/GenBank/DDBJ databases">
        <authorList>
            <person name="Jaros S."/>
            <person name="Januszkiewicz K."/>
            <person name="Wedrychowicz H."/>
        </authorList>
    </citation>
    <scope>NUCLEOTIDE SEQUENCE [LARGE SCALE GENOMIC DNA]</scope>
    <source>
        <strain evidence="2 3">DSM 18899</strain>
    </source>
</reference>
<feature type="transmembrane region" description="Helical" evidence="1">
    <location>
        <begin position="93"/>
        <end position="110"/>
    </location>
</feature>
<evidence type="ECO:0000313" key="3">
    <source>
        <dbReference type="Proteomes" id="UP000186513"/>
    </source>
</evidence>
<dbReference type="AlphaFoldDB" id="A0A1K2HQN7"/>
<dbReference type="Proteomes" id="UP000186513">
    <property type="component" value="Unassembled WGS sequence"/>
</dbReference>